<keyword evidence="5 15" id="KW-0548">Nucleotidyltransferase</keyword>
<dbReference type="Gene3D" id="3.90.1600.10">
    <property type="entry name" value="Palm domain of DNA polymerase"/>
    <property type="match status" value="1"/>
</dbReference>
<dbReference type="InterPro" id="IPR036397">
    <property type="entry name" value="RNaseH_sf"/>
</dbReference>
<evidence type="ECO:0000256" key="12">
    <source>
        <dbReference type="ARBA" id="ARBA00023014"/>
    </source>
</evidence>
<keyword evidence="3 15" id="KW-0004">4Fe-4S</keyword>
<dbReference type="GO" id="GO:0006272">
    <property type="term" value="P:leading strand elongation"/>
    <property type="evidence" value="ECO:0007669"/>
    <property type="project" value="TreeGrafter"/>
</dbReference>
<comment type="subcellular location">
    <subcellularLocation>
        <location evidence="1 15">Nucleus</location>
    </subcellularLocation>
</comment>
<keyword evidence="18" id="KW-1185">Reference proteome</keyword>
<keyword evidence="11 15" id="KW-0408">Iron</keyword>
<keyword evidence="10 15" id="KW-0239">DNA-directed DNA polymerase</keyword>
<keyword evidence="4 15" id="KW-0808">Transferase</keyword>
<reference evidence="17" key="1">
    <citation type="submission" date="2021-09" db="EMBL/GenBank/DDBJ databases">
        <authorList>
            <consortium name="AG Swart"/>
            <person name="Singh M."/>
            <person name="Singh A."/>
            <person name="Seah K."/>
            <person name="Emmerich C."/>
        </authorList>
    </citation>
    <scope>NUCLEOTIDE SEQUENCE</scope>
    <source>
        <strain evidence="17">ATCC30299</strain>
    </source>
</reference>
<dbReference type="SMART" id="SM01159">
    <property type="entry name" value="DUF1744"/>
    <property type="match status" value="1"/>
</dbReference>
<evidence type="ECO:0000256" key="5">
    <source>
        <dbReference type="ARBA" id="ARBA00022695"/>
    </source>
</evidence>
<dbReference type="CDD" id="cd05779">
    <property type="entry name" value="DNA_polB_epsilon_exo"/>
    <property type="match status" value="1"/>
</dbReference>
<evidence type="ECO:0000256" key="14">
    <source>
        <dbReference type="ARBA" id="ARBA00023242"/>
    </source>
</evidence>
<dbReference type="Proteomes" id="UP001162131">
    <property type="component" value="Unassembled WGS sequence"/>
</dbReference>
<evidence type="ECO:0000313" key="18">
    <source>
        <dbReference type="Proteomes" id="UP001162131"/>
    </source>
</evidence>
<dbReference type="Pfam" id="PF22634">
    <property type="entry name" value="POL2_thumb"/>
    <property type="match status" value="1"/>
</dbReference>
<dbReference type="CDD" id="cd05535">
    <property type="entry name" value="POLBc_epsilon"/>
    <property type="match status" value="1"/>
</dbReference>
<evidence type="ECO:0000256" key="15">
    <source>
        <dbReference type="RuleBase" id="RU365029"/>
    </source>
</evidence>
<evidence type="ECO:0000256" key="8">
    <source>
        <dbReference type="ARBA" id="ARBA00022771"/>
    </source>
</evidence>
<dbReference type="SUPFAM" id="SSF56672">
    <property type="entry name" value="DNA/RNA polymerases"/>
    <property type="match status" value="1"/>
</dbReference>
<organism evidence="17 18">
    <name type="scientific">Blepharisma stoltei</name>
    <dbReference type="NCBI Taxonomy" id="1481888"/>
    <lineage>
        <taxon>Eukaryota</taxon>
        <taxon>Sar</taxon>
        <taxon>Alveolata</taxon>
        <taxon>Ciliophora</taxon>
        <taxon>Postciliodesmatophora</taxon>
        <taxon>Heterotrichea</taxon>
        <taxon>Heterotrichida</taxon>
        <taxon>Blepharismidae</taxon>
        <taxon>Blepharisma</taxon>
    </lineage>
</organism>
<proteinExistence type="inferred from homology"/>
<dbReference type="SUPFAM" id="SSF53098">
    <property type="entry name" value="Ribonuclease H-like"/>
    <property type="match status" value="1"/>
</dbReference>
<dbReference type="GO" id="GO:0000166">
    <property type="term" value="F:nucleotide binding"/>
    <property type="evidence" value="ECO:0007669"/>
    <property type="project" value="InterPro"/>
</dbReference>
<gene>
    <name evidence="17" type="ORF">BSTOLATCC_MIC5261</name>
</gene>
<dbReference type="GO" id="GO:0008622">
    <property type="term" value="C:epsilon DNA polymerase complex"/>
    <property type="evidence" value="ECO:0007669"/>
    <property type="project" value="InterPro"/>
</dbReference>
<dbReference type="PANTHER" id="PTHR10670:SF0">
    <property type="entry name" value="DNA POLYMERASE EPSILON CATALYTIC SUBUNIT A"/>
    <property type="match status" value="1"/>
</dbReference>
<evidence type="ECO:0000256" key="1">
    <source>
        <dbReference type="ARBA" id="ARBA00004123"/>
    </source>
</evidence>
<dbReference type="GO" id="GO:0003677">
    <property type="term" value="F:DNA binding"/>
    <property type="evidence" value="ECO:0007669"/>
    <property type="project" value="UniProtKB-KW"/>
</dbReference>
<protein>
    <recommendedName>
        <fullName evidence="15">DNA polymerase epsilon catalytic subunit</fullName>
        <ecNumber evidence="15">2.7.7.7</ecNumber>
    </recommendedName>
</protein>
<comment type="catalytic activity">
    <reaction evidence="15">
        <text>DNA(n) + a 2'-deoxyribonucleoside 5'-triphosphate = DNA(n+1) + diphosphate</text>
        <dbReference type="Rhea" id="RHEA:22508"/>
        <dbReference type="Rhea" id="RHEA-COMP:17339"/>
        <dbReference type="Rhea" id="RHEA-COMP:17340"/>
        <dbReference type="ChEBI" id="CHEBI:33019"/>
        <dbReference type="ChEBI" id="CHEBI:61560"/>
        <dbReference type="ChEBI" id="CHEBI:173112"/>
        <dbReference type="EC" id="2.7.7.7"/>
    </reaction>
</comment>
<dbReference type="InterPro" id="IPR043502">
    <property type="entry name" value="DNA/RNA_pol_sf"/>
</dbReference>
<keyword evidence="9 15" id="KW-0862">Zinc</keyword>
<evidence type="ECO:0000259" key="16">
    <source>
        <dbReference type="SMART" id="SM01159"/>
    </source>
</evidence>
<evidence type="ECO:0000256" key="6">
    <source>
        <dbReference type="ARBA" id="ARBA00022705"/>
    </source>
</evidence>
<dbReference type="Pfam" id="PF08490">
    <property type="entry name" value="DUF1744"/>
    <property type="match status" value="1"/>
</dbReference>
<dbReference type="SMART" id="SM00486">
    <property type="entry name" value="POLBc"/>
    <property type="match status" value="1"/>
</dbReference>
<comment type="cofactor">
    <cofactor evidence="15">
        <name>[4Fe-4S] cluster</name>
        <dbReference type="ChEBI" id="CHEBI:49883"/>
    </cofactor>
</comment>
<dbReference type="InterPro" id="IPR055191">
    <property type="entry name" value="POL2_thumb"/>
</dbReference>
<dbReference type="GO" id="GO:0006287">
    <property type="term" value="P:base-excision repair, gap-filling"/>
    <property type="evidence" value="ECO:0007669"/>
    <property type="project" value="TreeGrafter"/>
</dbReference>
<keyword evidence="6 15" id="KW-0235">DNA replication</keyword>
<keyword evidence="8 15" id="KW-0863">Zinc-finger</keyword>
<dbReference type="PANTHER" id="PTHR10670">
    <property type="entry name" value="DNA POLYMERASE EPSILON CATALYTIC SUBUNIT A"/>
    <property type="match status" value="1"/>
</dbReference>
<keyword evidence="12 15" id="KW-0411">Iron-sulfur</keyword>
<dbReference type="Gene3D" id="3.30.420.10">
    <property type="entry name" value="Ribonuclease H-like superfamily/Ribonuclease H"/>
    <property type="match status" value="1"/>
</dbReference>
<sequence length="2042" mass="236312">MDAQSKFRSKTQDIFESNMEWRLINDGPPRVGYLFNMKTHKVVDENRKEHAAVLLYFSEESGQIFKVILRYEPYFYVLAKEEFKTEVFGAISRQFSGFLSRIEMVDKYDLDQPNHLSGITNSYIKLYFRNIQDLVTVRGRIKQKMHPGRTLDKSQYQDFLEAIEDTREHDVIYYTRVAIDLEIRCGLWYQITFRNGVPVLKSLTDKLANPGLRVLAFDLETYKKPLKFPDSETDPIMMVSYMIDGLGFLIINREILSQDVEDFEYTPRPEYEGKFSIFNEPTEGAMIKRFFEHIRETKPVIFVTYNGDFFDWPYLEKRAMKNGMNMENEIGIFNEGEEYKGRLAVHMDCLYWVKRDAYLPQGSHGLKKVTKAKLGYDPVELDPEEMVNYARVNPQGLCSYSCSDAVATYYLYKKMIHDFIFALCTIIPLYPDDVLRKGSGTLCEDLLMAQAYSRNIIFPNKISEEAEKFYQGNLIESETYIGGHVECIEVGVYRNDIPVKFKLSPQIYQKLINEVDDAISFCASIEQKIDPSEVANRDEVREAIQKILAGFRDSPHKEAKPLIYHLDVGAMYPNIILSNRLQPTAVVNEKVCASCLYNRPENNCKRKLEWEWRGEVFPLKKGEYEGVKAQLEQEVFNGVPFSLMPPEQQMTQIKERVKEYCKRAYNSIHTTKIETKQDTVCMRENSFYVDTVRAFRDRRYTYKGLVKKEAGCVKDAENRKDPVGAKEAEERMNLYESLQLAHKIILNSFYGYVMRKGARWYSMEMAGMVTHMGANIITMARELVEQIGKPLELDTDGIWCLLPEGFPENYTLVSKSGRKMFMSYPCTMLNFLIYDSFKNTQYQTLNEDGSYDTHTEMSVFFEIDGPYRAMILPASTEEGRMLKKRYAVFNMSGKLHEIKGFELKRRGELKLIKVFQEEIFDRFLTGSTLEECYKAAGEVADRWWDILEYQGAGIMAEELIEYLCENRTLSKSVTEYGAQKSTAITTARRLAEILGDEITKDKGLNCKMIISKKPEGAPVTERAVPAVVFSLETEVKEKFLKLWTKDNSIKDFTLQNVIDWDYYKERLGGTIQKILSITAILQKVSNPVPRVPLPDWLGKRTRDLDHNFKQKSIDSIFKPQAFQPPKVPDIEDMPVRKPETIPILHDMTNCPSFFLDFPNWLSYSQSSWKQRRKHNLALKKLRREGKVQEAPRSISTYLKNKDSSLLYSLWHVIGIHHVQNGMFKLWVYTEFQDLHCLTLEVKRKIYINSSVERENPNFKSVKMTLPHNKTCNYLYEYEMSEADFQDKFFVISNALADPQIEGVYETKIPIEILAIIKLGCILKPKIDGLENILEDKGNLLGHVFRIEDFEVRTDAGYLKDMSNLTKFYLLHVQAGVRGIWMLFSPAKSMVFVYIIMPGHNPDKPSMQRLVKECLDSQEWVCETLYPKNQDQAFRLIDKTLLQEKSGPSLVLFSSASITIDFLLKHGMASFEKDFPVINVLSPQYSLPALDWQKIGIQHLCQLFQAIPMWFENQLGFSRYSCVPIGNLPQDPSLFLCDLLFARSLKNSQHILWWSNENSADFGGEDDSGSLIEDKDFFCTEVCVPGLYSDISVELDLGVLPTNAILCYKHLFVGELIEDNPNDEKVVCLNSFRKIRSLINTWVDDVKQYKNPYADKLVMHSYRWIASKGSGMYDPLLHLTIHKLVDQLFKHLLAELQKLGAKIIFAHSDKIILGTGRYNLADAQNYCTFLVKSLTASPSFAYLSLEATRFWQIFFFKDNFNYAGIPISVQEKQIRIASHWHLLEMFPEDFSKLALVIIAQMLHESYTFLSENYESDTIRSQLIEFLKHLLANQISPKLFETIHNMQVQDTLAFPKKVGAIFTTQNAGLEFVKVIAHLLSLEPDLSDTILTLRKNLLRLLNYSDFAPEADYTEPCMSLILPEIICPNCVYTRDIDLCRDPMISQGIWKCYLCDNEFDKEHFELKLVELLQNKMKDYQNQDLQCVKCKMNKGNLLSRHCLCSGIYKPTRDAESFMKFLTTVNELSAFHEFTYLCDLIGPIVNSFN</sequence>
<dbReference type="Pfam" id="PF03104">
    <property type="entry name" value="DNA_pol_B_exo1"/>
    <property type="match status" value="1"/>
</dbReference>
<accession>A0AAU9I9M9</accession>
<dbReference type="Gene3D" id="3.30.342.10">
    <property type="entry name" value="DNA Polymerase, chain B, domain 1"/>
    <property type="match status" value="1"/>
</dbReference>
<dbReference type="GO" id="GO:0006297">
    <property type="term" value="P:nucleotide-excision repair, DNA gap filling"/>
    <property type="evidence" value="ECO:0007669"/>
    <property type="project" value="TreeGrafter"/>
</dbReference>
<dbReference type="GO" id="GO:0000278">
    <property type="term" value="P:mitotic cell cycle"/>
    <property type="evidence" value="ECO:0007669"/>
    <property type="project" value="TreeGrafter"/>
</dbReference>
<dbReference type="FunFam" id="3.90.1600.10:FF:000006">
    <property type="entry name" value="DNA polymerase epsilon catalytic subunit"/>
    <property type="match status" value="1"/>
</dbReference>
<evidence type="ECO:0000256" key="3">
    <source>
        <dbReference type="ARBA" id="ARBA00022485"/>
    </source>
</evidence>
<dbReference type="GO" id="GO:0008310">
    <property type="term" value="F:single-stranded DNA 3'-5' DNA exonuclease activity"/>
    <property type="evidence" value="ECO:0007669"/>
    <property type="project" value="TreeGrafter"/>
</dbReference>
<comment type="function">
    <text evidence="15">DNA polymerase II participates in chromosomal DNA replication.</text>
</comment>
<dbReference type="InterPro" id="IPR042087">
    <property type="entry name" value="DNA_pol_B_thumb"/>
</dbReference>
<dbReference type="GO" id="GO:0008270">
    <property type="term" value="F:zinc ion binding"/>
    <property type="evidence" value="ECO:0007669"/>
    <property type="project" value="UniProtKB-KW"/>
</dbReference>
<comment type="caution">
    <text evidence="17">The sequence shown here is derived from an EMBL/GenBank/DDBJ whole genome shotgun (WGS) entry which is preliminary data.</text>
</comment>
<evidence type="ECO:0000256" key="10">
    <source>
        <dbReference type="ARBA" id="ARBA00022932"/>
    </source>
</evidence>
<dbReference type="InterPro" id="IPR012337">
    <property type="entry name" value="RNaseH-like_sf"/>
</dbReference>
<keyword evidence="13 15" id="KW-0238">DNA-binding</keyword>
<dbReference type="Pfam" id="PF00136">
    <property type="entry name" value="DNA_pol_B"/>
    <property type="match status" value="1"/>
</dbReference>
<dbReference type="InterPro" id="IPR029703">
    <property type="entry name" value="POL2"/>
</dbReference>
<feature type="domain" description="DNA polymerase epsilon catalytic subunit A C-terminal" evidence="16">
    <location>
        <begin position="1405"/>
        <end position="1764"/>
    </location>
</feature>
<dbReference type="EC" id="2.7.7.7" evidence="15"/>
<dbReference type="FunFam" id="3.30.420.10:FF:000010">
    <property type="entry name" value="DNA polymerase epsilon catalytic subunit"/>
    <property type="match status" value="1"/>
</dbReference>
<evidence type="ECO:0000256" key="13">
    <source>
        <dbReference type="ARBA" id="ARBA00023125"/>
    </source>
</evidence>
<dbReference type="FunFam" id="1.10.132.60:FF:000003">
    <property type="entry name" value="DNA polymerase epsilon catalytic subunit"/>
    <property type="match status" value="1"/>
</dbReference>
<dbReference type="GO" id="GO:0003887">
    <property type="term" value="F:DNA-directed DNA polymerase activity"/>
    <property type="evidence" value="ECO:0007669"/>
    <property type="project" value="UniProtKB-KW"/>
</dbReference>
<dbReference type="InterPro" id="IPR006133">
    <property type="entry name" value="DNA-dir_DNA_pol_B_exonuc"/>
</dbReference>
<dbReference type="Gene3D" id="1.10.132.60">
    <property type="entry name" value="DNA polymerase family B, C-terminal domain"/>
    <property type="match status" value="1"/>
</dbReference>
<evidence type="ECO:0000256" key="7">
    <source>
        <dbReference type="ARBA" id="ARBA00022723"/>
    </source>
</evidence>
<evidence type="ECO:0000256" key="9">
    <source>
        <dbReference type="ARBA" id="ARBA00022833"/>
    </source>
</evidence>
<dbReference type="EMBL" id="CAJZBQ010000005">
    <property type="protein sequence ID" value="CAG9312003.1"/>
    <property type="molecule type" value="Genomic_DNA"/>
</dbReference>
<evidence type="ECO:0000313" key="17">
    <source>
        <dbReference type="EMBL" id="CAG9312003.1"/>
    </source>
</evidence>
<dbReference type="InterPro" id="IPR006134">
    <property type="entry name" value="DNA-dir_DNA_pol_B_multi_dom"/>
</dbReference>
<evidence type="ECO:0000256" key="4">
    <source>
        <dbReference type="ARBA" id="ARBA00022679"/>
    </source>
</evidence>
<dbReference type="GO" id="GO:0051539">
    <property type="term" value="F:4 iron, 4 sulfur cluster binding"/>
    <property type="evidence" value="ECO:0007669"/>
    <property type="project" value="UniProtKB-KW"/>
</dbReference>
<dbReference type="Pfam" id="PF23250">
    <property type="entry name" value="zf_DPOE_2"/>
    <property type="match status" value="1"/>
</dbReference>
<name>A0AAU9I9M9_9CILI</name>
<dbReference type="InterPro" id="IPR013697">
    <property type="entry name" value="DNA_pol_e_suA_C"/>
</dbReference>
<evidence type="ECO:0000256" key="11">
    <source>
        <dbReference type="ARBA" id="ARBA00023004"/>
    </source>
</evidence>
<dbReference type="GO" id="GO:0045004">
    <property type="term" value="P:DNA replication proofreading"/>
    <property type="evidence" value="ECO:0007669"/>
    <property type="project" value="TreeGrafter"/>
</dbReference>
<evidence type="ECO:0000256" key="2">
    <source>
        <dbReference type="ARBA" id="ARBA00005755"/>
    </source>
</evidence>
<comment type="similarity">
    <text evidence="2 15">Belongs to the DNA polymerase type-B family.</text>
</comment>
<dbReference type="InterPro" id="IPR006172">
    <property type="entry name" value="DNA-dir_DNA_pol_B"/>
</dbReference>
<dbReference type="InterPro" id="IPR054475">
    <property type="entry name" value="Znf-DPOE"/>
</dbReference>
<keyword evidence="14 15" id="KW-0539">Nucleus</keyword>
<dbReference type="InterPro" id="IPR023211">
    <property type="entry name" value="DNA_pol_palm_dom_sf"/>
</dbReference>
<dbReference type="Pfam" id="PF22912">
    <property type="entry name" value="zf-DPOE"/>
    <property type="match status" value="1"/>
</dbReference>
<keyword evidence="7 15" id="KW-0479">Metal-binding</keyword>